<feature type="compositionally biased region" description="Low complexity" evidence="1">
    <location>
        <begin position="143"/>
        <end position="202"/>
    </location>
</feature>
<name>A0A0G0PPG2_9BACT</name>
<comment type="caution">
    <text evidence="2">The sequence shown here is derived from an EMBL/GenBank/DDBJ whole genome shotgun (WGS) entry which is preliminary data.</text>
</comment>
<evidence type="ECO:0000313" key="3">
    <source>
        <dbReference type="Proteomes" id="UP000033841"/>
    </source>
</evidence>
<dbReference type="Proteomes" id="UP000033841">
    <property type="component" value="Unassembled WGS sequence"/>
</dbReference>
<accession>A0A0G0PPG2</accession>
<dbReference type="EMBL" id="LBVR01000020">
    <property type="protein sequence ID" value="KKQ91201.1"/>
    <property type="molecule type" value="Genomic_DNA"/>
</dbReference>
<dbReference type="AlphaFoldDB" id="A0A0G0PPG2"/>
<protein>
    <submittedName>
        <fullName evidence="2">Polymorphic outer membrane protein</fullName>
    </submittedName>
</protein>
<proteinExistence type="predicted"/>
<organism evidence="2 3">
    <name type="scientific">Candidatus Shapirobacteria bacterium GW2011_GWE1_38_92</name>
    <dbReference type="NCBI Taxonomy" id="1618489"/>
    <lineage>
        <taxon>Bacteria</taxon>
        <taxon>Candidatus Shapironibacteriota</taxon>
    </lineage>
</organism>
<sequence>MDKKFGRRVFLTTAIIVIAFVLAGLVPAVVWGQTEPSFFNGFLPLVAKAPLATVTPIPTPTPDLIFYTTKDLGFTGPGGAQLFELTNSTGWKIQAYCLDVDKAPPPIGARYLLDDPTDILYGGEAYQPLMLKRVVETPTATATLPPTATFTPFPTNTPTATATRTPTPTDTSTPTPTETNTPTRTPTATATQTPTPTATNTPTPLPICPQVTLRALKNDNLPGKSIPYGVDFINMDLNRFLMYYETDFIHVWTEDSLGNKITLPTGAVAFIRLGNQVKYIGNPSEFWVRNSDLFNLTDDHEVIIIFPSNGADCGAGFLVKDPPPPVLEAMDSHPAQADAILSAYALALENGQSEQEAVEAALAVPTE</sequence>
<feature type="region of interest" description="Disordered" evidence="1">
    <location>
        <begin position="143"/>
        <end position="205"/>
    </location>
</feature>
<gene>
    <name evidence="2" type="ORF">UT14_C0020G0023</name>
</gene>
<reference evidence="2 3" key="1">
    <citation type="journal article" date="2015" name="Nature">
        <title>rRNA introns, odd ribosomes, and small enigmatic genomes across a large radiation of phyla.</title>
        <authorList>
            <person name="Brown C.T."/>
            <person name="Hug L.A."/>
            <person name="Thomas B.C."/>
            <person name="Sharon I."/>
            <person name="Castelle C.J."/>
            <person name="Singh A."/>
            <person name="Wilkins M.J."/>
            <person name="Williams K.H."/>
            <person name="Banfield J.F."/>
        </authorList>
    </citation>
    <scope>NUCLEOTIDE SEQUENCE [LARGE SCALE GENOMIC DNA]</scope>
</reference>
<evidence type="ECO:0000256" key="1">
    <source>
        <dbReference type="SAM" id="MobiDB-lite"/>
    </source>
</evidence>
<evidence type="ECO:0000313" key="2">
    <source>
        <dbReference type="EMBL" id="KKQ91201.1"/>
    </source>
</evidence>